<feature type="transmembrane region" description="Helical" evidence="6">
    <location>
        <begin position="216"/>
        <end position="239"/>
    </location>
</feature>
<feature type="transmembrane region" description="Helical" evidence="6">
    <location>
        <begin position="85"/>
        <end position="104"/>
    </location>
</feature>
<dbReference type="GO" id="GO:0005886">
    <property type="term" value="C:plasma membrane"/>
    <property type="evidence" value="ECO:0007669"/>
    <property type="project" value="UniProtKB-SubCell"/>
</dbReference>
<accession>A0AAW8QZG8</accession>
<evidence type="ECO:0000313" key="8">
    <source>
        <dbReference type="Proteomes" id="UP001249020"/>
    </source>
</evidence>
<dbReference type="AlphaFoldDB" id="A0AAW8QZG8"/>
<evidence type="ECO:0000256" key="3">
    <source>
        <dbReference type="ARBA" id="ARBA00022692"/>
    </source>
</evidence>
<protein>
    <recommendedName>
        <fullName evidence="6">Probable membrane transporter protein</fullName>
    </recommendedName>
</protein>
<dbReference type="Pfam" id="PF01925">
    <property type="entry name" value="TauE"/>
    <property type="match status" value="1"/>
</dbReference>
<feature type="transmembrane region" description="Helical" evidence="6">
    <location>
        <begin position="7"/>
        <end position="25"/>
    </location>
</feature>
<comment type="caution">
    <text evidence="7">The sequence shown here is derived from an EMBL/GenBank/DDBJ whole genome shotgun (WGS) entry which is preliminary data.</text>
</comment>
<feature type="transmembrane region" description="Helical" evidence="6">
    <location>
        <begin position="180"/>
        <end position="204"/>
    </location>
</feature>
<feature type="transmembrane region" description="Helical" evidence="6">
    <location>
        <begin position="251"/>
        <end position="267"/>
    </location>
</feature>
<keyword evidence="8" id="KW-1185">Reference proteome</keyword>
<proteinExistence type="inferred from homology"/>
<comment type="similarity">
    <text evidence="2 6">Belongs to the 4-toluene sulfonate uptake permease (TSUP) (TC 2.A.102) family.</text>
</comment>
<feature type="transmembrane region" description="Helical" evidence="6">
    <location>
        <begin position="55"/>
        <end position="73"/>
    </location>
</feature>
<dbReference type="RefSeq" id="WP_311361191.1">
    <property type="nucleotide sequence ID" value="NZ_JAVRIE010000002.1"/>
</dbReference>
<keyword evidence="5 6" id="KW-0472">Membrane</keyword>
<dbReference type="PANTHER" id="PTHR43483:SF3">
    <property type="entry name" value="MEMBRANE TRANSPORTER PROTEIN HI_0806-RELATED"/>
    <property type="match status" value="1"/>
</dbReference>
<reference evidence="7 8" key="1">
    <citation type="submission" date="2023-09" db="EMBL/GenBank/DDBJ databases">
        <authorList>
            <person name="Rey-Velasco X."/>
        </authorList>
    </citation>
    <scope>NUCLEOTIDE SEQUENCE [LARGE SCALE GENOMIC DNA]</scope>
    <source>
        <strain evidence="7 8">W409</strain>
    </source>
</reference>
<organism evidence="7 8">
    <name type="scientific">Brumicola blandensis</name>
    <dbReference type="NCBI Taxonomy" id="3075611"/>
    <lineage>
        <taxon>Bacteria</taxon>
        <taxon>Pseudomonadati</taxon>
        <taxon>Pseudomonadota</taxon>
        <taxon>Gammaproteobacteria</taxon>
        <taxon>Alteromonadales</taxon>
        <taxon>Alteromonadaceae</taxon>
        <taxon>Brumicola</taxon>
    </lineage>
</organism>
<keyword evidence="3 6" id="KW-0812">Transmembrane</keyword>
<dbReference type="EMBL" id="JAVRIE010000002">
    <property type="protein sequence ID" value="MDT0582432.1"/>
    <property type="molecule type" value="Genomic_DNA"/>
</dbReference>
<feature type="transmembrane region" description="Helical" evidence="6">
    <location>
        <begin position="149"/>
        <end position="173"/>
    </location>
</feature>
<evidence type="ECO:0000256" key="2">
    <source>
        <dbReference type="ARBA" id="ARBA00009142"/>
    </source>
</evidence>
<keyword evidence="6" id="KW-1003">Cell membrane</keyword>
<name>A0AAW8QZG8_9ALTE</name>
<keyword evidence="4 6" id="KW-1133">Transmembrane helix</keyword>
<sequence length="268" mass="27888">MDPNLEILMLCAVLGSVVGILAGLLGIGGGLVIVPALVFLLHFFLGLGVEDSMPIAIATSLSTVIMTGMSSARSHYKLGNLDRRIITYCGFGIAIGATLGAHFASHISGVLLQRIFAVLVIVIALQMVFGGRKASKNTIGNKGLGGIGIGSGFIAALMGIGGGALIVPVLVWFQVNIRKAIGCAAFSGIIIAVFGTLNFIYTGWEKPYLPEFSLGYVYLPATLGIIATSILTAPIGAKLGQKLDVAKLKKVFAAFLVLVSIRMIIGIE</sequence>
<dbReference type="InterPro" id="IPR002781">
    <property type="entry name" value="TM_pro_TauE-like"/>
</dbReference>
<gene>
    <name evidence="7" type="ORF">RM544_07760</name>
</gene>
<dbReference type="PANTHER" id="PTHR43483">
    <property type="entry name" value="MEMBRANE TRANSPORTER PROTEIN HI_0806-RELATED"/>
    <property type="match status" value="1"/>
</dbReference>
<evidence type="ECO:0000256" key="4">
    <source>
        <dbReference type="ARBA" id="ARBA00022989"/>
    </source>
</evidence>
<evidence type="ECO:0000256" key="1">
    <source>
        <dbReference type="ARBA" id="ARBA00004141"/>
    </source>
</evidence>
<evidence type="ECO:0000256" key="5">
    <source>
        <dbReference type="ARBA" id="ARBA00023136"/>
    </source>
</evidence>
<evidence type="ECO:0000256" key="6">
    <source>
        <dbReference type="RuleBase" id="RU363041"/>
    </source>
</evidence>
<comment type="subcellular location">
    <subcellularLocation>
        <location evidence="6">Cell membrane</location>
        <topology evidence="6">Multi-pass membrane protein</topology>
    </subcellularLocation>
    <subcellularLocation>
        <location evidence="1">Membrane</location>
        <topology evidence="1">Multi-pass membrane protein</topology>
    </subcellularLocation>
</comment>
<feature type="transmembrane region" description="Helical" evidence="6">
    <location>
        <begin position="111"/>
        <end position="129"/>
    </location>
</feature>
<dbReference type="Proteomes" id="UP001249020">
    <property type="component" value="Unassembled WGS sequence"/>
</dbReference>
<evidence type="ECO:0000313" key="7">
    <source>
        <dbReference type="EMBL" id="MDT0582432.1"/>
    </source>
</evidence>